<gene>
    <name evidence="2" type="ORF">Tci_900605</name>
</gene>
<dbReference type="AlphaFoldDB" id="A0A699V5N1"/>
<comment type="caution">
    <text evidence="2">The sequence shown here is derived from an EMBL/GenBank/DDBJ whole genome shotgun (WGS) entry which is preliminary data.</text>
</comment>
<name>A0A699V5N1_TANCI</name>
<keyword evidence="2" id="KW-0808">Transferase</keyword>
<proteinExistence type="predicted"/>
<keyword evidence="2" id="KW-0548">Nucleotidyltransferase</keyword>
<evidence type="ECO:0000313" key="2">
    <source>
        <dbReference type="EMBL" id="GFD28636.1"/>
    </source>
</evidence>
<accession>A0A699V5N1</accession>
<sequence length="132" mass="15501">MKRGRESESSLSRVSESGTSDGGHWKTRAKRRKPADEEDLSVPWTCEDVDPFTPRIRNFKNSQKTIDGYKGLKADFLAYFMQQKKYVKEPVEIHNIKQRDGETIEEFREHFKIETERMKGVPECMRISGFMH</sequence>
<feature type="region of interest" description="Disordered" evidence="1">
    <location>
        <begin position="1"/>
        <end position="40"/>
    </location>
</feature>
<protein>
    <submittedName>
        <fullName evidence="2">Reverse transcriptase domain-containing protein</fullName>
    </submittedName>
</protein>
<feature type="compositionally biased region" description="Low complexity" evidence="1">
    <location>
        <begin position="9"/>
        <end position="19"/>
    </location>
</feature>
<dbReference type="GO" id="GO:0003964">
    <property type="term" value="F:RNA-directed DNA polymerase activity"/>
    <property type="evidence" value="ECO:0007669"/>
    <property type="project" value="UniProtKB-KW"/>
</dbReference>
<feature type="non-terminal residue" evidence="2">
    <location>
        <position position="132"/>
    </location>
</feature>
<dbReference type="EMBL" id="BKCJ011387313">
    <property type="protein sequence ID" value="GFD28636.1"/>
    <property type="molecule type" value="Genomic_DNA"/>
</dbReference>
<keyword evidence="2" id="KW-0695">RNA-directed DNA polymerase</keyword>
<evidence type="ECO:0000256" key="1">
    <source>
        <dbReference type="SAM" id="MobiDB-lite"/>
    </source>
</evidence>
<organism evidence="2">
    <name type="scientific">Tanacetum cinerariifolium</name>
    <name type="common">Dalmatian daisy</name>
    <name type="synonym">Chrysanthemum cinerariifolium</name>
    <dbReference type="NCBI Taxonomy" id="118510"/>
    <lineage>
        <taxon>Eukaryota</taxon>
        <taxon>Viridiplantae</taxon>
        <taxon>Streptophyta</taxon>
        <taxon>Embryophyta</taxon>
        <taxon>Tracheophyta</taxon>
        <taxon>Spermatophyta</taxon>
        <taxon>Magnoliopsida</taxon>
        <taxon>eudicotyledons</taxon>
        <taxon>Gunneridae</taxon>
        <taxon>Pentapetalae</taxon>
        <taxon>asterids</taxon>
        <taxon>campanulids</taxon>
        <taxon>Asterales</taxon>
        <taxon>Asteraceae</taxon>
        <taxon>Asteroideae</taxon>
        <taxon>Anthemideae</taxon>
        <taxon>Anthemidinae</taxon>
        <taxon>Tanacetum</taxon>
    </lineage>
</organism>
<reference evidence="2" key="1">
    <citation type="journal article" date="2019" name="Sci. Rep.">
        <title>Draft genome of Tanacetum cinerariifolium, the natural source of mosquito coil.</title>
        <authorList>
            <person name="Yamashiro T."/>
            <person name="Shiraishi A."/>
            <person name="Satake H."/>
            <person name="Nakayama K."/>
        </authorList>
    </citation>
    <scope>NUCLEOTIDE SEQUENCE</scope>
</reference>